<evidence type="ECO:0000256" key="1">
    <source>
        <dbReference type="ARBA" id="ARBA00005495"/>
    </source>
</evidence>
<dbReference type="InterPro" id="IPR006913">
    <property type="entry name" value="CENP-V/GFA"/>
</dbReference>
<dbReference type="Proteomes" id="UP000604273">
    <property type="component" value="Unassembled WGS sequence"/>
</dbReference>
<keyword evidence="3" id="KW-0862">Zinc</keyword>
<comment type="similarity">
    <text evidence="1">Belongs to the Gfa family.</text>
</comment>
<dbReference type="PANTHER" id="PTHR33337:SF8">
    <property type="entry name" value="CENP-V_GFA DOMAIN-CONTAINING PROTEIN"/>
    <property type="match status" value="1"/>
</dbReference>
<protein>
    <recommendedName>
        <fullName evidence="5">CENP-V/GFA domain-containing protein</fullName>
    </recommendedName>
</protein>
<evidence type="ECO:0000313" key="7">
    <source>
        <dbReference type="Proteomes" id="UP000604273"/>
    </source>
</evidence>
<comment type="caution">
    <text evidence="6">The sequence shown here is derived from an EMBL/GenBank/DDBJ whole genome shotgun (WGS) entry which is preliminary data.</text>
</comment>
<evidence type="ECO:0000256" key="4">
    <source>
        <dbReference type="ARBA" id="ARBA00023239"/>
    </source>
</evidence>
<keyword evidence="2" id="KW-0479">Metal-binding</keyword>
<dbReference type="PANTHER" id="PTHR33337">
    <property type="entry name" value="GFA DOMAIN-CONTAINING PROTEIN"/>
    <property type="match status" value="1"/>
</dbReference>
<dbReference type="Pfam" id="PF04828">
    <property type="entry name" value="GFA"/>
    <property type="match status" value="1"/>
</dbReference>
<evidence type="ECO:0000256" key="3">
    <source>
        <dbReference type="ARBA" id="ARBA00022833"/>
    </source>
</evidence>
<sequence length="186" mass="20722">MASFDDRGFPVVHLSSDGWSTEDEATATCFCGAVQLVLPLKKPGLLNRHVCHCIDCRKIGSAFYQSNTTVDDTYLKHIRGEDSLSTFSEEKTIRANATMTNYFCKTCGTLMYRRGARFPGLTILRTGTVDDLSLADTKLRPQVEQFIERRAAWSKPIDGAAQVVGMHQPSDIEGIPQVLIRIEYEA</sequence>
<gene>
    <name evidence="6" type="ORF">FGADI_9892</name>
</gene>
<dbReference type="AlphaFoldDB" id="A0A8H4SYS7"/>
<proteinExistence type="inferred from homology"/>
<reference evidence="6" key="1">
    <citation type="journal article" date="2020" name="BMC Genomics">
        <title>Correction to: Identification and distribution of gene clusters required for synthesis of sphingolipid metabolism inhibitors in diverse species of the filamentous fungus Fusarium.</title>
        <authorList>
            <person name="Kim H.S."/>
            <person name="Lohmar J.M."/>
            <person name="Busman M."/>
            <person name="Brown D.W."/>
            <person name="Naumann T.A."/>
            <person name="Divon H.H."/>
            <person name="Lysoe E."/>
            <person name="Uhlig S."/>
            <person name="Proctor R.H."/>
        </authorList>
    </citation>
    <scope>NUCLEOTIDE SEQUENCE</scope>
    <source>
        <strain evidence="6">NRRL 45417</strain>
    </source>
</reference>
<keyword evidence="7" id="KW-1185">Reference proteome</keyword>
<evidence type="ECO:0000313" key="6">
    <source>
        <dbReference type="EMBL" id="KAF4948105.1"/>
    </source>
</evidence>
<evidence type="ECO:0000256" key="2">
    <source>
        <dbReference type="ARBA" id="ARBA00022723"/>
    </source>
</evidence>
<dbReference type="GO" id="GO:0016846">
    <property type="term" value="F:carbon-sulfur lyase activity"/>
    <property type="evidence" value="ECO:0007669"/>
    <property type="project" value="InterPro"/>
</dbReference>
<dbReference type="SUPFAM" id="SSF51316">
    <property type="entry name" value="Mss4-like"/>
    <property type="match status" value="1"/>
</dbReference>
<name>A0A8H4SYS7_9HYPO</name>
<dbReference type="OrthoDB" id="428768at2759"/>
<organism evidence="6 7">
    <name type="scientific">Fusarium gaditjirri</name>
    <dbReference type="NCBI Taxonomy" id="282569"/>
    <lineage>
        <taxon>Eukaryota</taxon>
        <taxon>Fungi</taxon>
        <taxon>Dikarya</taxon>
        <taxon>Ascomycota</taxon>
        <taxon>Pezizomycotina</taxon>
        <taxon>Sordariomycetes</taxon>
        <taxon>Hypocreomycetidae</taxon>
        <taxon>Hypocreales</taxon>
        <taxon>Nectriaceae</taxon>
        <taxon>Fusarium</taxon>
        <taxon>Fusarium nisikadoi species complex</taxon>
    </lineage>
</organism>
<dbReference type="EMBL" id="JABFAI010000269">
    <property type="protein sequence ID" value="KAF4948105.1"/>
    <property type="molecule type" value="Genomic_DNA"/>
</dbReference>
<reference evidence="6" key="2">
    <citation type="submission" date="2020-05" db="EMBL/GenBank/DDBJ databases">
        <authorList>
            <person name="Kim H.-S."/>
            <person name="Proctor R.H."/>
            <person name="Brown D.W."/>
        </authorList>
    </citation>
    <scope>NUCLEOTIDE SEQUENCE</scope>
    <source>
        <strain evidence="6">NRRL 45417</strain>
    </source>
</reference>
<dbReference type="Gene3D" id="3.90.1590.10">
    <property type="entry name" value="glutathione-dependent formaldehyde- activating enzyme (gfa)"/>
    <property type="match status" value="1"/>
</dbReference>
<evidence type="ECO:0000259" key="5">
    <source>
        <dbReference type="PROSITE" id="PS51891"/>
    </source>
</evidence>
<keyword evidence="4" id="KW-0456">Lyase</keyword>
<dbReference type="InterPro" id="IPR011057">
    <property type="entry name" value="Mss4-like_sf"/>
</dbReference>
<accession>A0A8H4SYS7</accession>
<feature type="domain" description="CENP-V/GFA" evidence="5">
    <location>
        <begin position="25"/>
        <end position="148"/>
    </location>
</feature>
<dbReference type="PROSITE" id="PS51891">
    <property type="entry name" value="CENP_V_GFA"/>
    <property type="match status" value="1"/>
</dbReference>
<dbReference type="GO" id="GO:0046872">
    <property type="term" value="F:metal ion binding"/>
    <property type="evidence" value="ECO:0007669"/>
    <property type="project" value="UniProtKB-KW"/>
</dbReference>